<organism evidence="1 2">
    <name type="scientific">Microlunatus kandeliicorticis</name>
    <dbReference type="NCBI Taxonomy" id="1759536"/>
    <lineage>
        <taxon>Bacteria</taxon>
        <taxon>Bacillati</taxon>
        <taxon>Actinomycetota</taxon>
        <taxon>Actinomycetes</taxon>
        <taxon>Propionibacteriales</taxon>
        <taxon>Propionibacteriaceae</taxon>
        <taxon>Microlunatus</taxon>
    </lineage>
</organism>
<gene>
    <name evidence="1" type="ORF">FHX74_000127</name>
</gene>
<dbReference type="RefSeq" id="WP_182558173.1">
    <property type="nucleotide sequence ID" value="NZ_JACGWT010000001.1"/>
</dbReference>
<proteinExistence type="predicted"/>
<evidence type="ECO:0000313" key="2">
    <source>
        <dbReference type="Proteomes" id="UP000523079"/>
    </source>
</evidence>
<keyword evidence="2" id="KW-1185">Reference proteome</keyword>
<evidence type="ECO:0000313" key="1">
    <source>
        <dbReference type="EMBL" id="MBA8792533.1"/>
    </source>
</evidence>
<name>A0A7W3INX0_9ACTN</name>
<dbReference type="Proteomes" id="UP000523079">
    <property type="component" value="Unassembled WGS sequence"/>
</dbReference>
<accession>A0A7W3INX0</accession>
<reference evidence="1 2" key="1">
    <citation type="submission" date="2020-07" db="EMBL/GenBank/DDBJ databases">
        <title>Sequencing the genomes of 1000 actinobacteria strains.</title>
        <authorList>
            <person name="Klenk H.-P."/>
        </authorList>
    </citation>
    <scope>NUCLEOTIDE SEQUENCE [LARGE SCALE GENOMIC DNA]</scope>
    <source>
        <strain evidence="1 2">DSM 100723</strain>
    </source>
</reference>
<dbReference type="AlphaFoldDB" id="A0A7W3INX0"/>
<dbReference type="EMBL" id="JACGWT010000001">
    <property type="protein sequence ID" value="MBA8792533.1"/>
    <property type="molecule type" value="Genomic_DNA"/>
</dbReference>
<comment type="caution">
    <text evidence="1">The sequence shown here is derived from an EMBL/GenBank/DDBJ whole genome shotgun (WGS) entry which is preliminary data.</text>
</comment>
<protein>
    <submittedName>
        <fullName evidence="1">Uncharacterized protein</fullName>
    </submittedName>
</protein>
<sequence length="76" mass="7963">MTHVYAVASELEAARASYCLGTHRRPVTRHAGVDGTVLVAVEGCPLPETIADALRVAAPSARLSFVSSDAVARTRS</sequence>